<protein>
    <recommendedName>
        <fullName evidence="1">GIY-YIG catalytic domain-containing protein</fullName>
    </recommendedName>
</protein>
<proteinExistence type="predicted"/>
<dbReference type="Pfam" id="PF20815">
    <property type="entry name" value="GIY_YIG_2"/>
    <property type="match status" value="1"/>
</dbReference>
<reference evidence="2 3" key="1">
    <citation type="submission" date="2019-07" db="EMBL/GenBank/DDBJ databases">
        <title>Draft genome Sequence of Chlorobium phaeovibrioides sp. strain PhvTcv-s14, from the Phylum Chlorobi.</title>
        <authorList>
            <person name="Babenko V."/>
            <person name="Boldyreva D."/>
            <person name="Kanygina A."/>
            <person name="Selezneva O."/>
            <person name="Akopiyan T."/>
            <person name="Lunina O."/>
        </authorList>
    </citation>
    <scope>NUCLEOTIDE SEQUENCE [LARGE SCALE GENOMIC DNA]</scope>
    <source>
        <strain evidence="2 3">GrTcv12</strain>
    </source>
</reference>
<sequence length="193" mass="21666">MSIEQLSRPKRVYARHEILSRPCPVPTENGVYAWFFKTTPHAVPTDGCIVHEGMSLLYVGISPDKAGKPDSTQTLKHRVRYHYSGNAEGSTLRRSLGILLTQESGFPLRCVGSGKRMTFTHPGEAWLNEWLEENAFVAWLEHPEPWIFEDELLNTLSLPLNIKGNRHHPFAGELSALRRKAIANARALPVMAG</sequence>
<dbReference type="AlphaFoldDB" id="A0A5M8I8S1"/>
<evidence type="ECO:0000313" key="3">
    <source>
        <dbReference type="Proteomes" id="UP000327458"/>
    </source>
</evidence>
<accession>A0A5M8I8S1</accession>
<evidence type="ECO:0000259" key="1">
    <source>
        <dbReference type="Pfam" id="PF20815"/>
    </source>
</evidence>
<dbReference type="EMBL" id="VMRG01000001">
    <property type="protein sequence ID" value="KAA6231741.1"/>
    <property type="molecule type" value="Genomic_DNA"/>
</dbReference>
<name>A0A5M8I8S1_CHLPH</name>
<feature type="domain" description="GIY-YIG catalytic" evidence="1">
    <location>
        <begin position="30"/>
        <end position="180"/>
    </location>
</feature>
<dbReference type="RefSeq" id="WP_011357577.1">
    <property type="nucleotide sequence ID" value="NZ_VMRG01000001.1"/>
</dbReference>
<comment type="caution">
    <text evidence="2">The sequence shown here is derived from an EMBL/GenBank/DDBJ whole genome shotgun (WGS) entry which is preliminary data.</text>
</comment>
<evidence type="ECO:0000313" key="2">
    <source>
        <dbReference type="EMBL" id="KAA6231741.1"/>
    </source>
</evidence>
<dbReference type="InterPro" id="IPR049311">
    <property type="entry name" value="GIY_YIG_cat"/>
</dbReference>
<organism evidence="2 3">
    <name type="scientific">Chlorobium phaeovibrioides</name>
    <dbReference type="NCBI Taxonomy" id="1094"/>
    <lineage>
        <taxon>Bacteria</taxon>
        <taxon>Pseudomonadati</taxon>
        <taxon>Chlorobiota</taxon>
        <taxon>Chlorobiia</taxon>
        <taxon>Chlorobiales</taxon>
        <taxon>Chlorobiaceae</taxon>
        <taxon>Chlorobium/Pelodictyon group</taxon>
        <taxon>Chlorobium</taxon>
    </lineage>
</organism>
<gene>
    <name evidence="2" type="ORF">FP507_00410</name>
</gene>
<dbReference type="Proteomes" id="UP000327458">
    <property type="component" value="Unassembled WGS sequence"/>
</dbReference>